<gene>
    <name evidence="1" type="ORF">PM001_LOCUS8635</name>
</gene>
<comment type="caution">
    <text evidence="1">The sequence shown here is derived from an EMBL/GenBank/DDBJ whole genome shotgun (WGS) entry which is preliminary data.</text>
</comment>
<name>A0AAV1TM81_9STRA</name>
<dbReference type="Proteomes" id="UP001162060">
    <property type="component" value="Unassembled WGS sequence"/>
</dbReference>
<reference evidence="1" key="1">
    <citation type="submission" date="2024-01" db="EMBL/GenBank/DDBJ databases">
        <authorList>
            <person name="Webb A."/>
        </authorList>
    </citation>
    <scope>NUCLEOTIDE SEQUENCE</scope>
    <source>
        <strain evidence="1">Pm1</strain>
    </source>
</reference>
<evidence type="ECO:0000313" key="2">
    <source>
        <dbReference type="Proteomes" id="UP001162060"/>
    </source>
</evidence>
<organism evidence="1 2">
    <name type="scientific">Peronospora matthiolae</name>
    <dbReference type="NCBI Taxonomy" id="2874970"/>
    <lineage>
        <taxon>Eukaryota</taxon>
        <taxon>Sar</taxon>
        <taxon>Stramenopiles</taxon>
        <taxon>Oomycota</taxon>
        <taxon>Peronosporomycetes</taxon>
        <taxon>Peronosporales</taxon>
        <taxon>Peronosporaceae</taxon>
        <taxon>Peronospora</taxon>
    </lineage>
</organism>
<dbReference type="AlphaFoldDB" id="A0AAV1TM81"/>
<protein>
    <submittedName>
        <fullName evidence="1">Uncharacterized protein</fullName>
    </submittedName>
</protein>
<dbReference type="EMBL" id="CAKLBY020000069">
    <property type="protein sequence ID" value="CAK7923485.1"/>
    <property type="molecule type" value="Genomic_DNA"/>
</dbReference>
<accession>A0AAV1TM81</accession>
<proteinExistence type="predicted"/>
<sequence length="72" mass="7973">MQLISRPDEVAFLKPDASRIKFCEPGLTANTLDVVDEGIPFLHQCLIVSTTVAIVPPMFEKRIGEELLPQHG</sequence>
<evidence type="ECO:0000313" key="1">
    <source>
        <dbReference type="EMBL" id="CAK7923485.1"/>
    </source>
</evidence>